<dbReference type="EMBL" id="JAKMXF010000330">
    <property type="protein sequence ID" value="KAI6648508.1"/>
    <property type="molecule type" value="Genomic_DNA"/>
</dbReference>
<feature type="compositionally biased region" description="Basic and acidic residues" evidence="3">
    <location>
        <begin position="781"/>
        <end position="790"/>
    </location>
</feature>
<evidence type="ECO:0000313" key="7">
    <source>
        <dbReference type="Proteomes" id="UP001165289"/>
    </source>
</evidence>
<name>A0AAV7JHZ9_9METZ</name>
<feature type="compositionally biased region" description="Low complexity" evidence="3">
    <location>
        <begin position="270"/>
        <end position="284"/>
    </location>
</feature>
<evidence type="ECO:0000259" key="5">
    <source>
        <dbReference type="PROSITE" id="PS50105"/>
    </source>
</evidence>
<dbReference type="SUPFAM" id="SSF50729">
    <property type="entry name" value="PH domain-like"/>
    <property type="match status" value="1"/>
</dbReference>
<feature type="region of interest" description="Disordered" evidence="3">
    <location>
        <begin position="644"/>
        <end position="669"/>
    </location>
</feature>
<feature type="compositionally biased region" description="Basic residues" evidence="3">
    <location>
        <begin position="865"/>
        <end position="877"/>
    </location>
</feature>
<reference evidence="6 7" key="1">
    <citation type="journal article" date="2023" name="BMC Biol.">
        <title>The compact genome of the sponge Oopsacas minuta (Hexactinellida) is lacking key metazoan core genes.</title>
        <authorList>
            <person name="Santini S."/>
            <person name="Schenkelaars Q."/>
            <person name="Jourda C."/>
            <person name="Duchesne M."/>
            <person name="Belahbib H."/>
            <person name="Rocher C."/>
            <person name="Selva M."/>
            <person name="Riesgo A."/>
            <person name="Vervoort M."/>
            <person name="Leys S.P."/>
            <person name="Kodjabachian L."/>
            <person name="Le Bivic A."/>
            <person name="Borchiellini C."/>
            <person name="Claverie J.M."/>
            <person name="Renard E."/>
        </authorList>
    </citation>
    <scope>NUCLEOTIDE SEQUENCE [LARGE SCALE GENOMIC DNA]</scope>
    <source>
        <strain evidence="6">SPO-2</strain>
    </source>
</reference>
<keyword evidence="2" id="KW-0040">ANK repeat</keyword>
<protein>
    <submittedName>
        <fullName evidence="6">Ankyrin repeat and SAM domain-containing protein 1A-like</fullName>
    </submittedName>
</protein>
<feature type="compositionally biased region" description="Basic and acidic residues" evidence="3">
    <location>
        <begin position="853"/>
        <end position="864"/>
    </location>
</feature>
<dbReference type="InterPro" id="IPR033635">
    <property type="entry name" value="ANKS1/Caskin"/>
</dbReference>
<feature type="region of interest" description="Disordered" evidence="3">
    <location>
        <begin position="85"/>
        <end position="133"/>
    </location>
</feature>
<dbReference type="Gene3D" id="2.30.29.30">
    <property type="entry name" value="Pleckstrin-homology domain (PH domain)/Phosphotyrosine-binding domain (PTB)"/>
    <property type="match status" value="1"/>
</dbReference>
<dbReference type="Gene3D" id="1.10.150.50">
    <property type="entry name" value="Transcription Factor, Ets-1"/>
    <property type="match status" value="2"/>
</dbReference>
<dbReference type="InterPro" id="IPR013761">
    <property type="entry name" value="SAM/pointed_sf"/>
</dbReference>
<sequence>MRLIFFIRNILLRRKNFRGSYDRTLGFPTDGSYIPLNDRSASVLGCNEGIDRREFVKNCAKHPRANLEDSTRVISIKSGNRVTYYPSIKPEPSNTNGENEEYFPGTSPSVDSSVSSVNNDRSNPPGIAVLPPVPVRHKSTHIPIDTPNFIYPSQSNKREFKPLIPEPVINRPRKKSAPVIRHISPVGDDSCPYPAPLPDPILRKHTARGSRRINTYHGGDYEPANYPNEVGHFSDMSHSGLIPQPGRKTLEKPPPGKPRGNKGYQSGNLTSDTSRSTSPSFSDTQFKPKYFQESRYSPIRSIPYFQPEILSSYEIPFRPLSTSGEQTPQEFLDQKSDPMLSVEDLSMSHEDVFIDPKITEPHKIKLDRNKTLTREDSPPDLDDPEWESIENVLDMVAQISSEIESTTSTEMTSSLSPISVPDLMQSIELPHRTLLLMSNGFDDIGFLAGILTQDDLEDIGIEDIAEIQHILAAVNLLPAPEINTRPSSISQWLIQIGLHQLYHLFTRKGFNTIDDVCHLWDIQLSTVLQIHQLGYRRRILYSLSRIRAASPERNFTPSDSDFYSPPFSLASFSDTSFPMDSSPSSSIPHPPPRKDSYEVTQELWSYYDKHITHSYPRDYSRQVSNMNGTIPQERIKQQCSQPIVQKKNLPPLPPKNPVTHDDPRKPKPFPKPVLANNIAMRKSSNSSFSVKPLRPVPERIGPTGEMREVQTKRSYSQIGMQLKNTVDLMSENTKETLISYIAESLQLQPRVMDQHNSNDNRTSHAIQLPPEGNKSHTSKYTRKDNRHSDSSEFAISPIYQQRIEETGENLPPEAWLNRSDRRYHSIMCHSTPTQMRDNQHNYADENIASFYPEGDKKSNSDNKKSRFGKFRSSKKVIKQNPVYESSSLLQGLPERKRNSGASTTIRVPKPHLSTSTSMPSSSYSLPSSIPIPPTSPAEIRIRSPMVMRRETMSTSLENEELTAQTQNLWVHPINKLTTGSICYSVKFMGTAVVTSLVGKETINITCKKIKEASKRGKNIPSITLSISWKWIKLYSIEKERLIQEHMMHHISYSSQYMEDLRMFAFISRDKKNSKYYCNVFQSPTIEHADEVVHTLGQAFEISYQHLLNAKNTQKPIIKMKPKVNKSTIQSRDISIKFHRSQSVDDVL</sequence>
<accession>A0AAV7JHZ9</accession>
<comment type="caution">
    <text evidence="6">The sequence shown here is derived from an EMBL/GenBank/DDBJ whole genome shotgun (WGS) entry which is preliminary data.</text>
</comment>
<dbReference type="InterPro" id="IPR001660">
    <property type="entry name" value="SAM"/>
</dbReference>
<evidence type="ECO:0000256" key="1">
    <source>
        <dbReference type="ARBA" id="ARBA00022737"/>
    </source>
</evidence>
<dbReference type="InterPro" id="IPR011993">
    <property type="entry name" value="PH-like_dom_sf"/>
</dbReference>
<dbReference type="SMART" id="SM00454">
    <property type="entry name" value="SAM"/>
    <property type="match status" value="2"/>
</dbReference>
<dbReference type="PANTHER" id="PTHR24174">
    <property type="entry name" value="ANKYRIN REPEAT AND STERILE ALPHA MOTIF DOMAIN-CONTAINING PROTEIN 1"/>
    <property type="match status" value="1"/>
</dbReference>
<feature type="domain" description="PID" evidence="4">
    <location>
        <begin position="979"/>
        <end position="1115"/>
    </location>
</feature>
<dbReference type="Pfam" id="PF00536">
    <property type="entry name" value="SAM_1"/>
    <property type="match status" value="1"/>
</dbReference>
<feature type="region of interest" description="Disordered" evidence="3">
    <location>
        <begin position="850"/>
        <end position="937"/>
    </location>
</feature>
<feature type="region of interest" description="Disordered" evidence="3">
    <location>
        <begin position="753"/>
        <end position="792"/>
    </location>
</feature>
<dbReference type="SUPFAM" id="SSF47769">
    <property type="entry name" value="SAM/Pointed domain"/>
    <property type="match status" value="2"/>
</dbReference>
<dbReference type="PROSITE" id="PS01179">
    <property type="entry name" value="PID"/>
    <property type="match status" value="1"/>
</dbReference>
<feature type="compositionally biased region" description="Low complexity" evidence="3">
    <location>
        <begin position="107"/>
        <end position="125"/>
    </location>
</feature>
<dbReference type="Proteomes" id="UP001165289">
    <property type="component" value="Unassembled WGS sequence"/>
</dbReference>
<feature type="compositionally biased region" description="Basic and acidic residues" evidence="3">
    <location>
        <begin position="753"/>
        <end position="762"/>
    </location>
</feature>
<organism evidence="6 7">
    <name type="scientific">Oopsacas minuta</name>
    <dbReference type="NCBI Taxonomy" id="111878"/>
    <lineage>
        <taxon>Eukaryota</taxon>
        <taxon>Metazoa</taxon>
        <taxon>Porifera</taxon>
        <taxon>Hexactinellida</taxon>
        <taxon>Hexasterophora</taxon>
        <taxon>Lyssacinosida</taxon>
        <taxon>Leucopsacidae</taxon>
        <taxon>Oopsacas</taxon>
    </lineage>
</organism>
<evidence type="ECO:0000256" key="3">
    <source>
        <dbReference type="SAM" id="MobiDB-lite"/>
    </source>
</evidence>
<evidence type="ECO:0000256" key="2">
    <source>
        <dbReference type="ARBA" id="ARBA00023043"/>
    </source>
</evidence>
<keyword evidence="1" id="KW-0677">Repeat</keyword>
<dbReference type="SMART" id="SM00462">
    <property type="entry name" value="PTB"/>
    <property type="match status" value="1"/>
</dbReference>
<dbReference type="Pfam" id="PF00640">
    <property type="entry name" value="PID"/>
    <property type="match status" value="1"/>
</dbReference>
<feature type="region of interest" description="Disordered" evidence="3">
    <location>
        <begin position="215"/>
        <end position="286"/>
    </location>
</feature>
<proteinExistence type="predicted"/>
<feature type="domain" description="SAM" evidence="5">
    <location>
        <begin position="484"/>
        <end position="549"/>
    </location>
</feature>
<dbReference type="GO" id="GO:0005829">
    <property type="term" value="C:cytosol"/>
    <property type="evidence" value="ECO:0007669"/>
    <property type="project" value="TreeGrafter"/>
</dbReference>
<dbReference type="InterPro" id="IPR006020">
    <property type="entry name" value="PTB/PI_dom"/>
</dbReference>
<dbReference type="PANTHER" id="PTHR24174:SF1">
    <property type="entry name" value="IP14385P"/>
    <property type="match status" value="1"/>
</dbReference>
<keyword evidence="7" id="KW-1185">Reference proteome</keyword>
<gene>
    <name evidence="6" type="ORF">LOD99_8140</name>
</gene>
<dbReference type="AlphaFoldDB" id="A0AAV7JHZ9"/>
<evidence type="ECO:0000259" key="4">
    <source>
        <dbReference type="PROSITE" id="PS01179"/>
    </source>
</evidence>
<dbReference type="PROSITE" id="PS50105">
    <property type="entry name" value="SAM_DOMAIN"/>
    <property type="match status" value="1"/>
</dbReference>
<evidence type="ECO:0000313" key="6">
    <source>
        <dbReference type="EMBL" id="KAI6648508.1"/>
    </source>
</evidence>
<feature type="compositionally biased region" description="Low complexity" evidence="3">
    <location>
        <begin position="912"/>
        <end position="928"/>
    </location>
</feature>